<name>A0ACD3AUN3_9AGAR</name>
<keyword evidence="2" id="KW-1185">Reference proteome</keyword>
<proteinExistence type="predicted"/>
<accession>A0ACD3AUN3</accession>
<evidence type="ECO:0000313" key="1">
    <source>
        <dbReference type="EMBL" id="TFK69450.1"/>
    </source>
</evidence>
<reference evidence="1 2" key="1">
    <citation type="journal article" date="2019" name="Nat. Ecol. Evol.">
        <title>Megaphylogeny resolves global patterns of mushroom evolution.</title>
        <authorList>
            <person name="Varga T."/>
            <person name="Krizsan K."/>
            <person name="Foldi C."/>
            <person name="Dima B."/>
            <person name="Sanchez-Garcia M."/>
            <person name="Sanchez-Ramirez S."/>
            <person name="Szollosi G.J."/>
            <person name="Szarkandi J.G."/>
            <person name="Papp V."/>
            <person name="Albert L."/>
            <person name="Andreopoulos W."/>
            <person name="Angelini C."/>
            <person name="Antonin V."/>
            <person name="Barry K.W."/>
            <person name="Bougher N.L."/>
            <person name="Buchanan P."/>
            <person name="Buyck B."/>
            <person name="Bense V."/>
            <person name="Catcheside P."/>
            <person name="Chovatia M."/>
            <person name="Cooper J."/>
            <person name="Damon W."/>
            <person name="Desjardin D."/>
            <person name="Finy P."/>
            <person name="Geml J."/>
            <person name="Haridas S."/>
            <person name="Hughes K."/>
            <person name="Justo A."/>
            <person name="Karasinski D."/>
            <person name="Kautmanova I."/>
            <person name="Kiss B."/>
            <person name="Kocsube S."/>
            <person name="Kotiranta H."/>
            <person name="LaButti K.M."/>
            <person name="Lechner B.E."/>
            <person name="Liimatainen K."/>
            <person name="Lipzen A."/>
            <person name="Lukacs Z."/>
            <person name="Mihaltcheva S."/>
            <person name="Morgado L.N."/>
            <person name="Niskanen T."/>
            <person name="Noordeloos M.E."/>
            <person name="Ohm R.A."/>
            <person name="Ortiz-Santana B."/>
            <person name="Ovrebo C."/>
            <person name="Racz N."/>
            <person name="Riley R."/>
            <person name="Savchenko A."/>
            <person name="Shiryaev A."/>
            <person name="Soop K."/>
            <person name="Spirin V."/>
            <person name="Szebenyi C."/>
            <person name="Tomsovsky M."/>
            <person name="Tulloss R.E."/>
            <person name="Uehling J."/>
            <person name="Grigoriev I.V."/>
            <person name="Vagvolgyi C."/>
            <person name="Papp T."/>
            <person name="Martin F.M."/>
            <person name="Miettinen O."/>
            <person name="Hibbett D.S."/>
            <person name="Nagy L.G."/>
        </authorList>
    </citation>
    <scope>NUCLEOTIDE SEQUENCE [LARGE SCALE GENOMIC DNA]</scope>
    <source>
        <strain evidence="1 2">NL-1719</strain>
    </source>
</reference>
<gene>
    <name evidence="1" type="ORF">BDN72DRAFT_959527</name>
</gene>
<dbReference type="EMBL" id="ML208330">
    <property type="protein sequence ID" value="TFK69450.1"/>
    <property type="molecule type" value="Genomic_DNA"/>
</dbReference>
<dbReference type="Proteomes" id="UP000308600">
    <property type="component" value="Unassembled WGS sequence"/>
</dbReference>
<evidence type="ECO:0000313" key="2">
    <source>
        <dbReference type="Proteomes" id="UP000308600"/>
    </source>
</evidence>
<protein>
    <submittedName>
        <fullName evidence="1">Uncharacterized protein</fullName>
    </submittedName>
</protein>
<organism evidence="1 2">
    <name type="scientific">Pluteus cervinus</name>
    <dbReference type="NCBI Taxonomy" id="181527"/>
    <lineage>
        <taxon>Eukaryota</taxon>
        <taxon>Fungi</taxon>
        <taxon>Dikarya</taxon>
        <taxon>Basidiomycota</taxon>
        <taxon>Agaricomycotina</taxon>
        <taxon>Agaricomycetes</taxon>
        <taxon>Agaricomycetidae</taxon>
        <taxon>Agaricales</taxon>
        <taxon>Pluteineae</taxon>
        <taxon>Pluteaceae</taxon>
        <taxon>Pluteus</taxon>
    </lineage>
</organism>
<sequence>MATRSLDTATLTLVHPAITRQNKILLNNTITSPACINTTHTHPVGLSITKYLSPTVQLQKHKKNMNQNQKRPTSRPPPRRQDTPWTGPNSGPSGDRRQRGIATESIPEDVATMTPLTTPQPDPNPAPASSTLTGTTIIEDVAYPTQNPTGTICVTVSTPPQSCPASPLSQSSPLRSSQDINEESDDVPPSQPEPEPEAEAARSGRSDLLAPLEGARTSLRKEMTTLQPE</sequence>